<dbReference type="AlphaFoldDB" id="A0A521BMU8"/>
<dbReference type="RefSeq" id="WP_142713453.1">
    <property type="nucleotide sequence ID" value="NZ_FXTH01000003.1"/>
</dbReference>
<keyword evidence="2 4" id="KW-0479">Metal-binding</keyword>
<proteinExistence type="predicted"/>
<dbReference type="InterPro" id="IPR036909">
    <property type="entry name" value="Cyt_c-like_dom_sf"/>
</dbReference>
<keyword evidence="1 4" id="KW-0349">Heme</keyword>
<dbReference type="InterPro" id="IPR009056">
    <property type="entry name" value="Cyt_c-like_dom"/>
</dbReference>
<evidence type="ECO:0000256" key="4">
    <source>
        <dbReference type="PROSITE-ProRule" id="PRU00433"/>
    </source>
</evidence>
<dbReference type="OrthoDB" id="2827525at2"/>
<evidence type="ECO:0000256" key="3">
    <source>
        <dbReference type="ARBA" id="ARBA00023004"/>
    </source>
</evidence>
<dbReference type="Pfam" id="PF00034">
    <property type="entry name" value="Cytochrom_C"/>
    <property type="match status" value="1"/>
</dbReference>
<keyword evidence="7" id="KW-1185">Reference proteome</keyword>
<dbReference type="GO" id="GO:0046872">
    <property type="term" value="F:metal ion binding"/>
    <property type="evidence" value="ECO:0007669"/>
    <property type="project" value="UniProtKB-KW"/>
</dbReference>
<dbReference type="Proteomes" id="UP000317593">
    <property type="component" value="Unassembled WGS sequence"/>
</dbReference>
<dbReference type="GO" id="GO:0020037">
    <property type="term" value="F:heme binding"/>
    <property type="evidence" value="ECO:0007669"/>
    <property type="project" value="InterPro"/>
</dbReference>
<evidence type="ECO:0000256" key="1">
    <source>
        <dbReference type="ARBA" id="ARBA00022617"/>
    </source>
</evidence>
<evidence type="ECO:0000256" key="2">
    <source>
        <dbReference type="ARBA" id="ARBA00022723"/>
    </source>
</evidence>
<evidence type="ECO:0000313" key="7">
    <source>
        <dbReference type="Proteomes" id="UP000317593"/>
    </source>
</evidence>
<sequence>MKNQISKLLPVIIIISLATMVGCGGQESGSNSETEDSANGTELTDFQLEHGIGPVTEPIKLEDIDPALAEKGAQLFETKCSACHKMDSRYVGPPLGGITDTRTPAFIMNMILNPEEMVDKHPIGQALLQEYMTPMANQNLSREEARAIVAYLASDMAE</sequence>
<accession>A0A521BMU8</accession>
<protein>
    <submittedName>
        <fullName evidence="6">Cytochrome c</fullName>
    </submittedName>
</protein>
<feature type="domain" description="Cytochrome c" evidence="5">
    <location>
        <begin position="67"/>
        <end position="156"/>
    </location>
</feature>
<dbReference type="PROSITE" id="PS51007">
    <property type="entry name" value="CYTC"/>
    <property type="match status" value="1"/>
</dbReference>
<organism evidence="6 7">
    <name type="scientific">Fodinibius sediminis</name>
    <dbReference type="NCBI Taxonomy" id="1214077"/>
    <lineage>
        <taxon>Bacteria</taxon>
        <taxon>Pseudomonadati</taxon>
        <taxon>Balneolota</taxon>
        <taxon>Balneolia</taxon>
        <taxon>Balneolales</taxon>
        <taxon>Balneolaceae</taxon>
        <taxon>Fodinibius</taxon>
    </lineage>
</organism>
<evidence type="ECO:0000313" key="6">
    <source>
        <dbReference type="EMBL" id="SMO48453.1"/>
    </source>
</evidence>
<dbReference type="GO" id="GO:0009055">
    <property type="term" value="F:electron transfer activity"/>
    <property type="evidence" value="ECO:0007669"/>
    <property type="project" value="InterPro"/>
</dbReference>
<dbReference type="SUPFAM" id="SSF46626">
    <property type="entry name" value="Cytochrome c"/>
    <property type="match status" value="1"/>
</dbReference>
<reference evidence="6 7" key="1">
    <citation type="submission" date="2017-05" db="EMBL/GenBank/DDBJ databases">
        <authorList>
            <person name="Varghese N."/>
            <person name="Submissions S."/>
        </authorList>
    </citation>
    <scope>NUCLEOTIDE SEQUENCE [LARGE SCALE GENOMIC DNA]</scope>
    <source>
        <strain evidence="6 7">DSM 21194</strain>
    </source>
</reference>
<dbReference type="EMBL" id="FXTH01000003">
    <property type="protein sequence ID" value="SMO48453.1"/>
    <property type="molecule type" value="Genomic_DNA"/>
</dbReference>
<dbReference type="Gene3D" id="1.10.760.10">
    <property type="entry name" value="Cytochrome c-like domain"/>
    <property type="match status" value="1"/>
</dbReference>
<keyword evidence="3 4" id="KW-0408">Iron</keyword>
<name>A0A521BMU8_9BACT</name>
<gene>
    <name evidence="6" type="ORF">SAMN06265218_103230</name>
</gene>
<evidence type="ECO:0000259" key="5">
    <source>
        <dbReference type="PROSITE" id="PS51007"/>
    </source>
</evidence>
<dbReference type="PROSITE" id="PS51257">
    <property type="entry name" value="PROKAR_LIPOPROTEIN"/>
    <property type="match status" value="1"/>
</dbReference>